<dbReference type="InterPro" id="IPR036249">
    <property type="entry name" value="Thioredoxin-like_sf"/>
</dbReference>
<gene>
    <name evidence="4" type="ORF">AOG27_18390</name>
</gene>
<feature type="binding site" evidence="2">
    <location>
        <position position="71"/>
    </location>
    <ligand>
        <name>Cu cation</name>
        <dbReference type="ChEBI" id="CHEBI:23378"/>
    </ligand>
</feature>
<dbReference type="PATRIC" id="fig|570156.3.peg.1600"/>
<dbReference type="Pfam" id="PF02630">
    <property type="entry name" value="SCO1-SenC"/>
    <property type="match status" value="1"/>
</dbReference>
<feature type="binding site" evidence="2">
    <location>
        <position position="75"/>
    </location>
    <ligand>
        <name>Cu cation</name>
        <dbReference type="ChEBI" id="CHEBI:23378"/>
    </ligand>
</feature>
<keyword evidence="2" id="KW-0186">Copper</keyword>
<feature type="binding site" evidence="2">
    <location>
        <position position="158"/>
    </location>
    <ligand>
        <name>Cu cation</name>
        <dbReference type="ChEBI" id="CHEBI:23378"/>
    </ligand>
</feature>
<comment type="similarity">
    <text evidence="1">Belongs to the SCO1/2 family.</text>
</comment>
<evidence type="ECO:0000256" key="3">
    <source>
        <dbReference type="PIRSR" id="PIRSR603782-2"/>
    </source>
</evidence>
<dbReference type="STRING" id="570156.AOG27_18390"/>
<keyword evidence="3" id="KW-1015">Disulfide bond</keyword>
<reference evidence="4 5" key="1">
    <citation type="submission" date="2015-09" db="EMBL/GenBank/DDBJ databases">
        <title>Draft Genome Sequence of Pseudoalteromonas lipolytica UCD-48B.</title>
        <authorList>
            <person name="Krusor M."/>
            <person name="Coil D.A."/>
            <person name="Lang J.M."/>
            <person name="Eisen J.A."/>
            <person name="Alexiev A."/>
        </authorList>
    </citation>
    <scope>NUCLEOTIDE SEQUENCE [LARGE SCALE GENOMIC DNA]</scope>
    <source>
        <strain evidence="4 5">UCD-48B</strain>
    </source>
</reference>
<proteinExistence type="inferred from homology"/>
<dbReference type="RefSeq" id="WP_054554448.1">
    <property type="nucleotide sequence ID" value="NZ_LJTC01000014.1"/>
</dbReference>
<feature type="disulfide bond" description="Redox-active" evidence="3">
    <location>
        <begin position="71"/>
        <end position="75"/>
    </location>
</feature>
<protein>
    <submittedName>
        <fullName evidence="4">Photosynthetic protein synthase I</fullName>
    </submittedName>
</protein>
<dbReference type="EMBL" id="LJTC01000014">
    <property type="protein sequence ID" value="KPM81301.1"/>
    <property type="molecule type" value="Genomic_DNA"/>
</dbReference>
<dbReference type="SUPFAM" id="SSF52833">
    <property type="entry name" value="Thioredoxin-like"/>
    <property type="match status" value="1"/>
</dbReference>
<dbReference type="PROSITE" id="PS51257">
    <property type="entry name" value="PROKAR_LIPOPROTEIN"/>
    <property type="match status" value="1"/>
</dbReference>
<organism evidence="4 5">
    <name type="scientific">Pseudoalteromonas lipolytica</name>
    <dbReference type="NCBI Taxonomy" id="570156"/>
    <lineage>
        <taxon>Bacteria</taxon>
        <taxon>Pseudomonadati</taxon>
        <taxon>Pseudomonadota</taxon>
        <taxon>Gammaproteobacteria</taxon>
        <taxon>Alteromonadales</taxon>
        <taxon>Pseudoalteromonadaceae</taxon>
        <taxon>Pseudoalteromonas</taxon>
    </lineage>
</organism>
<dbReference type="GO" id="GO:0046872">
    <property type="term" value="F:metal ion binding"/>
    <property type="evidence" value="ECO:0007669"/>
    <property type="project" value="UniProtKB-KW"/>
</dbReference>
<dbReference type="InterPro" id="IPR003782">
    <property type="entry name" value="SCO1/SenC"/>
</dbReference>
<evidence type="ECO:0000256" key="1">
    <source>
        <dbReference type="ARBA" id="ARBA00010996"/>
    </source>
</evidence>
<dbReference type="PANTHER" id="PTHR12151:SF25">
    <property type="entry name" value="LINALOOL DEHYDRATASE_ISOMERASE DOMAIN-CONTAINING PROTEIN"/>
    <property type="match status" value="1"/>
</dbReference>
<evidence type="ECO:0000313" key="4">
    <source>
        <dbReference type="EMBL" id="KPM81301.1"/>
    </source>
</evidence>
<dbReference type="Gene3D" id="3.40.30.10">
    <property type="entry name" value="Glutaredoxin"/>
    <property type="match status" value="1"/>
</dbReference>
<evidence type="ECO:0000313" key="5">
    <source>
        <dbReference type="Proteomes" id="UP000050378"/>
    </source>
</evidence>
<evidence type="ECO:0000256" key="2">
    <source>
        <dbReference type="PIRSR" id="PIRSR603782-1"/>
    </source>
</evidence>
<dbReference type="CDD" id="cd02968">
    <property type="entry name" value="SCO"/>
    <property type="match status" value="1"/>
</dbReference>
<dbReference type="Proteomes" id="UP000050378">
    <property type="component" value="Unassembled WGS sequence"/>
</dbReference>
<sequence length="205" mass="23100">MTRIVALLFMGLVLFIAGCEKNNSVPEVEALVYEQAKPISPFLLTDQHGAPADNSQFMDHWNLVFLGYTSCPDICPMTLAKLTAIQKQLSQDYKVQVWFVAVDPKRDTTEKRKAYIDYFNPNFLAVSGPHKQLFPFVRELGLIYAINDSDQQEYAVDHSASVVLVDPTGSVRAIFKPQFKQGNVPLVDASKLTEEFKLIADYYAE</sequence>
<dbReference type="PANTHER" id="PTHR12151">
    <property type="entry name" value="ELECTRON TRANSPORT PROTIN SCO1/SENC FAMILY MEMBER"/>
    <property type="match status" value="1"/>
</dbReference>
<dbReference type="OrthoDB" id="9790194at2"/>
<accession>A0A0P7D047</accession>
<comment type="caution">
    <text evidence="4">The sequence shown here is derived from an EMBL/GenBank/DDBJ whole genome shotgun (WGS) entry which is preliminary data.</text>
</comment>
<keyword evidence="2" id="KW-0479">Metal-binding</keyword>
<name>A0A0P7D047_9GAMM</name>
<dbReference type="AlphaFoldDB" id="A0A0P7D047"/>